<sequence length="69" mass="7534">MILNVAYANPRGCNIYGFKVGAMVNARINEKGVLVVKSPKTGVDMRIKENGGRLFIRSMSGQTLATFTK</sequence>
<gene>
    <name evidence="1" type="ORF">tuinn_52</name>
</gene>
<name>A0A6C6XYE7_9CAUD</name>
<proteinExistence type="predicted"/>
<accession>A0A6C6XYE7</accession>
<protein>
    <submittedName>
        <fullName evidence="1">Uncharacterized protein</fullName>
    </submittedName>
</protein>
<evidence type="ECO:0000313" key="1">
    <source>
        <dbReference type="EMBL" id="QHR70380.1"/>
    </source>
</evidence>
<organism evidence="1 2">
    <name type="scientific">Escherichia phage tuinn</name>
    <dbReference type="NCBI Taxonomy" id="2696454"/>
    <lineage>
        <taxon>Viruses</taxon>
        <taxon>Duplodnaviria</taxon>
        <taxon>Heunggongvirae</taxon>
        <taxon>Uroviricota</taxon>
        <taxon>Caudoviricetes</taxon>
        <taxon>Drexlerviridae</taxon>
        <taxon>Tempevirinae</taxon>
        <taxon>Warwickvirus</taxon>
        <taxon>Warwickvirus ityhuna</taxon>
        <taxon>Warwickvirus swan01</taxon>
    </lineage>
</organism>
<reference evidence="2" key="1">
    <citation type="submission" date="2019-12" db="EMBL/GenBank/DDBJ databases">
        <authorList>
            <person name="Olsen N.S."/>
            <person name="Junco L.M.F."/>
            <person name="Kot W."/>
            <person name="Hansen L.H."/>
        </authorList>
    </citation>
    <scope>NUCLEOTIDE SEQUENCE [LARGE SCALE GENOMIC DNA]</scope>
</reference>
<dbReference type="Proteomes" id="UP000464784">
    <property type="component" value="Segment"/>
</dbReference>
<dbReference type="EMBL" id="MN850606">
    <property type="protein sequence ID" value="QHR70380.1"/>
    <property type="molecule type" value="Genomic_DNA"/>
</dbReference>
<evidence type="ECO:0000313" key="2">
    <source>
        <dbReference type="Proteomes" id="UP000464784"/>
    </source>
</evidence>